<comment type="caution">
    <text evidence="1">The sequence shown here is derived from an EMBL/GenBank/DDBJ whole genome shotgun (WGS) entry which is preliminary data.</text>
</comment>
<dbReference type="AlphaFoldDB" id="A0A5C6DVI5"/>
<accession>A0A5C6DVI5</accession>
<protein>
    <submittedName>
        <fullName evidence="1">Uncharacterized protein</fullName>
    </submittedName>
</protein>
<evidence type="ECO:0000313" key="2">
    <source>
        <dbReference type="Proteomes" id="UP000319143"/>
    </source>
</evidence>
<name>A0A5C6DVI5_9BACT</name>
<dbReference type="Proteomes" id="UP000319143">
    <property type="component" value="Unassembled WGS sequence"/>
</dbReference>
<gene>
    <name evidence="1" type="ORF">Poly41_14560</name>
</gene>
<organism evidence="1 2">
    <name type="scientific">Novipirellula artificiosorum</name>
    <dbReference type="NCBI Taxonomy" id="2528016"/>
    <lineage>
        <taxon>Bacteria</taxon>
        <taxon>Pseudomonadati</taxon>
        <taxon>Planctomycetota</taxon>
        <taxon>Planctomycetia</taxon>
        <taxon>Pirellulales</taxon>
        <taxon>Pirellulaceae</taxon>
        <taxon>Novipirellula</taxon>
    </lineage>
</organism>
<keyword evidence="2" id="KW-1185">Reference proteome</keyword>
<sequence>MGAWLQQFGKSVYATRGGPYQPGPWGCATRSKDKNTVYLHALANWDGVLHLPDLPAKVVANRVLTGGTAKVTQADGLLTVAVDPEPKRSRADPR</sequence>
<evidence type="ECO:0000313" key="1">
    <source>
        <dbReference type="EMBL" id="TWU40622.1"/>
    </source>
</evidence>
<proteinExistence type="predicted"/>
<reference evidence="1 2" key="1">
    <citation type="submission" date="2019-02" db="EMBL/GenBank/DDBJ databases">
        <title>Deep-cultivation of Planctomycetes and their phenomic and genomic characterization uncovers novel biology.</title>
        <authorList>
            <person name="Wiegand S."/>
            <person name="Jogler M."/>
            <person name="Boedeker C."/>
            <person name="Pinto D."/>
            <person name="Vollmers J."/>
            <person name="Rivas-Marin E."/>
            <person name="Kohn T."/>
            <person name="Peeters S.H."/>
            <person name="Heuer A."/>
            <person name="Rast P."/>
            <person name="Oberbeckmann S."/>
            <person name="Bunk B."/>
            <person name="Jeske O."/>
            <person name="Meyerdierks A."/>
            <person name="Storesund J.E."/>
            <person name="Kallscheuer N."/>
            <person name="Luecker S."/>
            <person name="Lage O.M."/>
            <person name="Pohl T."/>
            <person name="Merkel B.J."/>
            <person name="Hornburger P."/>
            <person name="Mueller R.-W."/>
            <person name="Bruemmer F."/>
            <person name="Labrenz M."/>
            <person name="Spormann A.M."/>
            <person name="Op Den Camp H."/>
            <person name="Overmann J."/>
            <person name="Amann R."/>
            <person name="Jetten M.S.M."/>
            <person name="Mascher T."/>
            <person name="Medema M.H."/>
            <person name="Devos D.P."/>
            <person name="Kaster A.-K."/>
            <person name="Ovreas L."/>
            <person name="Rohde M."/>
            <person name="Galperin M.Y."/>
            <person name="Jogler C."/>
        </authorList>
    </citation>
    <scope>NUCLEOTIDE SEQUENCE [LARGE SCALE GENOMIC DNA]</scope>
    <source>
        <strain evidence="1 2">Poly41</strain>
    </source>
</reference>
<dbReference type="RefSeq" id="WP_146525203.1">
    <property type="nucleotide sequence ID" value="NZ_SJPV01000002.1"/>
</dbReference>
<dbReference type="EMBL" id="SJPV01000002">
    <property type="protein sequence ID" value="TWU40622.1"/>
    <property type="molecule type" value="Genomic_DNA"/>
</dbReference>